<evidence type="ECO:0000259" key="3">
    <source>
        <dbReference type="Pfam" id="PF19087"/>
    </source>
</evidence>
<keyword evidence="5" id="KW-1185">Reference proteome</keyword>
<dbReference type="HOGENOM" id="CLU_018918_0_0_9"/>
<name>J9W409_LENBU</name>
<dbReference type="eggNOG" id="ENOG5033AEP">
    <property type="taxonomic scope" value="Bacteria"/>
</dbReference>
<dbReference type="Proteomes" id="UP000007332">
    <property type="component" value="Chromosome"/>
</dbReference>
<feature type="region of interest" description="Disordered" evidence="1">
    <location>
        <begin position="595"/>
        <end position="666"/>
    </location>
</feature>
<dbReference type="STRING" id="1071400.LBUCD034_2242"/>
<feature type="domain" description="DUF5776" evidence="3">
    <location>
        <begin position="520"/>
        <end position="586"/>
    </location>
</feature>
<evidence type="ECO:0000313" key="5">
    <source>
        <dbReference type="Proteomes" id="UP000007332"/>
    </source>
</evidence>
<dbReference type="RefSeq" id="WP_014940680.1">
    <property type="nucleotide sequence ID" value="NC_018610.1"/>
</dbReference>
<feature type="region of interest" description="Disordered" evidence="1">
    <location>
        <begin position="412"/>
        <end position="436"/>
    </location>
</feature>
<dbReference type="InterPro" id="IPR027954">
    <property type="entry name" value="Transcobalamin-like_C"/>
</dbReference>
<gene>
    <name evidence="4" type="ORF">LBUCD034_2242</name>
</gene>
<dbReference type="Pfam" id="PF19087">
    <property type="entry name" value="DUF5776"/>
    <property type="match status" value="1"/>
</dbReference>
<dbReference type="SUPFAM" id="SSF48239">
    <property type="entry name" value="Terpenoid cyclases/Protein prenyltransferases"/>
    <property type="match status" value="1"/>
</dbReference>
<feature type="compositionally biased region" description="Low complexity" evidence="1">
    <location>
        <begin position="412"/>
        <end position="434"/>
    </location>
</feature>
<dbReference type="OrthoDB" id="2356646at2"/>
<organism evidence="4 5">
    <name type="scientific">Lentilactobacillus buchneri subsp. silagei CD034</name>
    <dbReference type="NCBI Taxonomy" id="1071400"/>
    <lineage>
        <taxon>Bacteria</taxon>
        <taxon>Bacillati</taxon>
        <taxon>Bacillota</taxon>
        <taxon>Bacilli</taxon>
        <taxon>Lactobacillales</taxon>
        <taxon>Lactobacillaceae</taxon>
        <taxon>Lentilactobacillus</taxon>
        <taxon>Lentilactobacillus buchneri subsp. silagei</taxon>
    </lineage>
</organism>
<evidence type="ECO:0000256" key="1">
    <source>
        <dbReference type="SAM" id="MobiDB-lite"/>
    </source>
</evidence>
<dbReference type="AlphaFoldDB" id="J9W409"/>
<feature type="compositionally biased region" description="Low complexity" evidence="1">
    <location>
        <begin position="602"/>
        <end position="666"/>
    </location>
</feature>
<dbReference type="EMBL" id="CP003043">
    <property type="protein sequence ID" value="AFS01218.1"/>
    <property type="molecule type" value="Genomic_DNA"/>
</dbReference>
<protein>
    <recommendedName>
        <fullName evidence="6">DUF4430 domain-containing protein</fullName>
    </recommendedName>
</protein>
<evidence type="ECO:0008006" key="6">
    <source>
        <dbReference type="Google" id="ProtNLM"/>
    </source>
</evidence>
<dbReference type="InterPro" id="IPR044081">
    <property type="entry name" value="DUF5776"/>
</dbReference>
<dbReference type="PATRIC" id="fig|1071400.3.peg.2156"/>
<feature type="domain" description="Transcobalamin-like C-terminal" evidence="2">
    <location>
        <begin position="689"/>
        <end position="764"/>
    </location>
</feature>
<dbReference type="Pfam" id="PF14478">
    <property type="entry name" value="DUF4430"/>
    <property type="match status" value="1"/>
</dbReference>
<reference evidence="4 5" key="1">
    <citation type="journal article" date="2012" name="J. Biotechnol.">
        <title>Insights into the completely annotated genome of Lactobacillus buchneri CD034, a strain isolated from stable grass silage.</title>
        <authorList>
            <person name="Heinl S."/>
            <person name="Wibberg D."/>
            <person name="Eikmeyer F."/>
            <person name="Szczepanowski R."/>
            <person name="Blom J."/>
            <person name="Linke B."/>
            <person name="Goesmann A."/>
            <person name="Grabherr R."/>
            <person name="Schwab H."/>
            <person name="Puhler A."/>
            <person name="Schluter A."/>
        </authorList>
    </citation>
    <scope>NUCLEOTIDE SEQUENCE [LARGE SCALE GENOMIC DNA]</scope>
    <source>
        <strain evidence="4 5">CD034</strain>
    </source>
</reference>
<dbReference type="Gene3D" id="2.170.130.30">
    <property type="match status" value="1"/>
</dbReference>
<sequence>MKKKQFIYWVSLVVGMFLVFVGGENFAQADTAADVDSAITTGVKLTAQKDTLDAWDAMILATSDNGITDAQAQNAYQDIITTNGFLSGTVQDPSGVSDVAGVIGLRALGNDPANVEKKDLVGQVINDPLAKIAKPSLYTLVNDLEALSTCSYGKASETARATLTKQILEDRDSASGIWTASWGNVDLTARAIQSLSMNMDQPGVPAAIQKAVSVIENDYYQQNGGFGNQSNKEDQYNNVTMVNALAVAGVDVYTSLNGKSDYQAPVQRLLDQKDISADSNSMLLQQATYTLEQAKFTKDGGQGWIFNFAQNPTFRARELAKLNAAATTKRQAVNNDSQSSATDKATAISTINQTLENYITKINADTTDEAAIADRAVGVAEINNVKVVDSSAASSSSGTTITNNYTTIINSAPSSSSSSVASSSSSAVPVTKPTTTKKAKSAKGSVVYALTTVKLYKSTDFNKRQLTKIYKKQARINRPMFLVLKQTTNKQGHAIYRVKDLKSRKIGYMLSASKYLTGAYYSAKVTRIKVLNPRGINEYSNRQLSGRKKHVKKNRSLNVEKVVDYGHTSRLQLTSGRYVSANKRLVLATKIAKTSGQNTDAAGTPVATTPSPTTSTSSSSSTTTTTPTPSVPTTTPTGSNNASSSSTNTSGTTNDNSNPDTNTNTETVTVSVNANGSVLASGSITLSKGATALDALNALASQHSMSITTVGSGITAYVKGINGYNAGPAGTMTGWLYSINGNQPNTSIGAYVVANGDRISLNYNK</sequence>
<accession>J9W409</accession>
<proteinExistence type="predicted"/>
<evidence type="ECO:0000313" key="4">
    <source>
        <dbReference type="EMBL" id="AFS01218.1"/>
    </source>
</evidence>
<dbReference type="InterPro" id="IPR008930">
    <property type="entry name" value="Terpenoid_cyclase/PrenylTrfase"/>
</dbReference>
<dbReference type="KEGG" id="lbn:LBUCD034_2242"/>
<evidence type="ECO:0000259" key="2">
    <source>
        <dbReference type="Pfam" id="PF14478"/>
    </source>
</evidence>